<dbReference type="GO" id="GO:0046872">
    <property type="term" value="F:metal ion binding"/>
    <property type="evidence" value="ECO:0007669"/>
    <property type="project" value="UniProtKB-KW"/>
</dbReference>
<dbReference type="GO" id="GO:0004419">
    <property type="term" value="F:hydroxymethylglutaryl-CoA lyase activity"/>
    <property type="evidence" value="ECO:0007669"/>
    <property type="project" value="UniProtKB-EC"/>
</dbReference>
<organism evidence="8 9">
    <name type="scientific">Periconia digitata</name>
    <dbReference type="NCBI Taxonomy" id="1303443"/>
    <lineage>
        <taxon>Eukaryota</taxon>
        <taxon>Fungi</taxon>
        <taxon>Dikarya</taxon>
        <taxon>Ascomycota</taxon>
        <taxon>Pezizomycotina</taxon>
        <taxon>Dothideomycetes</taxon>
        <taxon>Pleosporomycetidae</taxon>
        <taxon>Pleosporales</taxon>
        <taxon>Massarineae</taxon>
        <taxon>Periconiaceae</taxon>
        <taxon>Periconia</taxon>
    </lineage>
</organism>
<dbReference type="InterPro" id="IPR043594">
    <property type="entry name" value="HMGL"/>
</dbReference>
<dbReference type="Gene3D" id="3.20.20.70">
    <property type="entry name" value="Aldolase class I"/>
    <property type="match status" value="1"/>
</dbReference>
<dbReference type="GO" id="GO:0006552">
    <property type="term" value="P:L-leucine catabolic process"/>
    <property type="evidence" value="ECO:0007669"/>
    <property type="project" value="TreeGrafter"/>
</dbReference>
<dbReference type="Pfam" id="PF00682">
    <property type="entry name" value="HMGL-like"/>
    <property type="match status" value="1"/>
</dbReference>
<evidence type="ECO:0000256" key="3">
    <source>
        <dbReference type="ARBA" id="ARBA00012910"/>
    </source>
</evidence>
<evidence type="ECO:0000256" key="2">
    <source>
        <dbReference type="ARBA" id="ARBA00009405"/>
    </source>
</evidence>
<evidence type="ECO:0000256" key="4">
    <source>
        <dbReference type="ARBA" id="ARBA00022723"/>
    </source>
</evidence>
<dbReference type="AlphaFoldDB" id="A0A9W4XT16"/>
<evidence type="ECO:0000259" key="7">
    <source>
        <dbReference type="PROSITE" id="PS50991"/>
    </source>
</evidence>
<dbReference type="SUPFAM" id="SSF51569">
    <property type="entry name" value="Aldolase"/>
    <property type="match status" value="1"/>
</dbReference>
<dbReference type="CDD" id="cd07938">
    <property type="entry name" value="DRE_TIM_HMGL"/>
    <property type="match status" value="1"/>
</dbReference>
<dbReference type="Proteomes" id="UP001152607">
    <property type="component" value="Unassembled WGS sequence"/>
</dbReference>
<comment type="caution">
    <text evidence="8">The sequence shown here is derived from an EMBL/GenBank/DDBJ whole genome shotgun (WGS) entry which is preliminary data.</text>
</comment>
<dbReference type="InterPro" id="IPR000891">
    <property type="entry name" value="PYR_CT"/>
</dbReference>
<comment type="pathway">
    <text evidence="1">Metabolic intermediate metabolism; (S)-3-hydroxy-3-methylglutaryl-CoA degradation; acetoacetate from (S)-3-hydroxy-3-methylglutaryl-CoA: step 1/1.</text>
</comment>
<protein>
    <recommendedName>
        <fullName evidence="3">hydroxymethylglutaryl-CoA lyase</fullName>
        <ecNumber evidence="3">4.1.3.4</ecNumber>
    </recommendedName>
</protein>
<dbReference type="FunFam" id="3.20.20.70:FF:000071">
    <property type="entry name" value="Hydroxymethylglutaryl-CoA lyase"/>
    <property type="match status" value="1"/>
</dbReference>
<keyword evidence="4" id="KW-0479">Metal-binding</keyword>
<dbReference type="PANTHER" id="PTHR42738">
    <property type="entry name" value="HYDROXYMETHYLGLUTARYL-COA LYASE"/>
    <property type="match status" value="1"/>
</dbReference>
<name>A0A9W4XT16_9PLEO</name>
<accession>A0A9W4XT16</accession>
<gene>
    <name evidence="8" type="ORF">PDIGIT_LOCUS12751</name>
</gene>
<comment type="catalytic activity">
    <reaction evidence="6">
        <text>(3S)-3-hydroxy-3-methylglutaryl-CoA = acetoacetate + acetyl-CoA</text>
        <dbReference type="Rhea" id="RHEA:24404"/>
        <dbReference type="ChEBI" id="CHEBI:13705"/>
        <dbReference type="ChEBI" id="CHEBI:43074"/>
        <dbReference type="ChEBI" id="CHEBI:57288"/>
        <dbReference type="EC" id="4.1.3.4"/>
    </reaction>
</comment>
<dbReference type="InterPro" id="IPR013785">
    <property type="entry name" value="Aldolase_TIM"/>
</dbReference>
<keyword evidence="9" id="KW-1185">Reference proteome</keyword>
<reference evidence="8" key="1">
    <citation type="submission" date="2023-01" db="EMBL/GenBank/DDBJ databases">
        <authorList>
            <person name="Van Ghelder C."/>
            <person name="Rancurel C."/>
        </authorList>
    </citation>
    <scope>NUCLEOTIDE SEQUENCE</scope>
    <source>
        <strain evidence="8">CNCM I-4278</strain>
    </source>
</reference>
<dbReference type="EMBL" id="CAOQHR010000009">
    <property type="protein sequence ID" value="CAI6339590.1"/>
    <property type="molecule type" value="Genomic_DNA"/>
</dbReference>
<dbReference type="NCBIfam" id="NF004283">
    <property type="entry name" value="PRK05692.1"/>
    <property type="match status" value="1"/>
</dbReference>
<comment type="similarity">
    <text evidence="2">Belongs to the HMG-CoA lyase family.</text>
</comment>
<dbReference type="GO" id="GO:0046951">
    <property type="term" value="P:ketone body biosynthetic process"/>
    <property type="evidence" value="ECO:0007669"/>
    <property type="project" value="TreeGrafter"/>
</dbReference>
<evidence type="ECO:0000256" key="5">
    <source>
        <dbReference type="ARBA" id="ARBA00023239"/>
    </source>
</evidence>
<evidence type="ECO:0000313" key="9">
    <source>
        <dbReference type="Proteomes" id="UP001152607"/>
    </source>
</evidence>
<dbReference type="EC" id="4.1.3.4" evidence="3"/>
<evidence type="ECO:0000256" key="6">
    <source>
        <dbReference type="ARBA" id="ARBA00049877"/>
    </source>
</evidence>
<dbReference type="PROSITE" id="PS50991">
    <property type="entry name" value="PYR_CT"/>
    <property type="match status" value="1"/>
</dbReference>
<dbReference type="OrthoDB" id="1905920at2759"/>
<dbReference type="PANTHER" id="PTHR42738:SF7">
    <property type="entry name" value="HYDROXYMETHYLGLUTARYL-COA LYASE"/>
    <property type="match status" value="1"/>
</dbReference>
<feature type="domain" description="Pyruvate carboxyltransferase" evidence="7">
    <location>
        <begin position="99"/>
        <end position="402"/>
    </location>
</feature>
<evidence type="ECO:0000256" key="1">
    <source>
        <dbReference type="ARBA" id="ARBA00005143"/>
    </source>
</evidence>
<proteinExistence type="inferred from homology"/>
<keyword evidence="5" id="KW-0456">Lyase</keyword>
<evidence type="ECO:0000313" key="8">
    <source>
        <dbReference type="EMBL" id="CAI6339590.1"/>
    </source>
</evidence>
<sequence>MVTVVKALITKLPKLPPSSVPTASPGFPHKHPRPTAFNATIEQPNDISCTLPLHNYITVCSFPMISKFTCLRTLRLAARHPCRSRSLATAASNRAADFIRIVEVGPRDGLQNEKKSIPVETKIELVERLAQTGLQTIEAGSFVSPKWVPQMANSSEILQHILSSPPKSETPITYQWLLPNVRGLDNFLSVWQAQSSSQNAYPTPPSSPSENAADLDSTLPKTELSIFTAATESFTQKNTNCSIAESLTRFEPIMSRAKDLNLPVRAYISVALGCPYEGPNVDPHKVAELAISLLEMGADEISVADTTGMGTAPKTAELLKTLSAAGVEKNDLALHFHDTYGMALVNSVVALEHGVRTFDAAVAGLGGCPFSPGATGNVATEDLVHLVHSLGAKTGVDIERLAEVGEWISGEIGRPNESRAGKATLAQLRKR</sequence>